<dbReference type="InterPro" id="IPR008271">
    <property type="entry name" value="Ser/Thr_kinase_AS"/>
</dbReference>
<dbReference type="PANTHER" id="PTHR48006:SF60">
    <property type="entry name" value="PROTEIN KINASE DOMAIN-CONTAINING PROTEIN"/>
    <property type="match status" value="1"/>
</dbReference>
<evidence type="ECO:0000256" key="6">
    <source>
        <dbReference type="ARBA" id="ARBA00022679"/>
    </source>
</evidence>
<feature type="compositionally biased region" description="Polar residues" evidence="19">
    <location>
        <begin position="991"/>
        <end position="1022"/>
    </location>
</feature>
<dbReference type="GO" id="GO:0004674">
    <property type="term" value="F:protein serine/threonine kinase activity"/>
    <property type="evidence" value="ECO:0007669"/>
    <property type="project" value="UniProtKB-KW"/>
</dbReference>
<accession>A0A6J1CMI8</accession>
<sequence>MDFRSSQFRILGVLVLGILVFDGFGFGSDAQLLPETEVKVLQTISSKLKNINWNVTRSSCIQGEGFSNGPPGNQILRNVSCNCTSTVCHVTIIILKGLDLAGTFPAEFGNLTHLQELDLSRNYINGQLPTSLASAPLVKLSLLGNRLSGSIPKEIGDIGTLEELVLEDNQLTGSLPPSLGNLNRLLRLLLSANNFTGKIPDSFGKLKNLVDLRIDGSGLSGKIPEFIGNWINLKRLDIQGTLMENPIPSTISQLKNLTQLRISDLKGSFISFPNLTDMINMEELVLRNCLINGSIPEYIGVMNKLSTLDLSFNHLTGPIPETFQNLMKKKIDFMFLTNNSLSGEVPDWVLNSKKFLDLSYNNFTGSNLASCQQSSVNMIASYAPAANQQVPWCLKKELPCSGKAEHHSLFINCGGTRLEADGHDYEEDLTKDGKASFISISERWAYSSTGVFLGDENADYLAANKFGLNVSGPDYYQSARLSPISLKYYGLCLRSGSYNVKLHFAEIMYSNDQKFNSLGKRIFDISIQGKLVKKDFNIAAAAGGVGKNFTLEDKNVIVNGSTLEIHLYWAGKGTTAVPDRGVYGPLISAITVTPNFKVDEGGLSAGALAGIIISSCAIVILVLVALWIYICKKDVPDNELSGVDLQTGHFTLKQIKVATNNFDPTSKIGEGGFGPVYKGVLSDGALIAVKQLSSKSKQGSREFVTEIGMISALQHPNLVKLYGCCVEGNQLLLIYEYMENNSLARALFGREEQRLHLDWPTRKKICLEIARGLAYLHEESRLKIVHRDIKATNVLLDKDLNAKISDFGLAKLDEEENTHISTRIAGTIGYMAPEYAMRGYLTDKADVYSFGIVALEIVSGKSNTNYRPKEDFVYLLDWAYVLEEQGNLLELVDPDLGSNYSSEEAMRMLNIALLCTNPSPTLRPTMSSVVSMLEGKIAVQAPLIKRTSLGQDPRFKAFEKLSQDSRSQFSSSTVSRDAEAQRSMLMDGPCTDSSASASFQSNGKNLYHSATSDPLENQPSAK</sequence>
<evidence type="ECO:0000256" key="18">
    <source>
        <dbReference type="ARBA" id="ARBA00048679"/>
    </source>
</evidence>
<comment type="subcellular location">
    <subcellularLocation>
        <location evidence="1">Membrane</location>
        <topology evidence="1">Single-pass type I membrane protein</topology>
    </subcellularLocation>
</comment>
<evidence type="ECO:0000256" key="10">
    <source>
        <dbReference type="ARBA" id="ARBA00022741"/>
    </source>
</evidence>
<name>A0A6J1CMI8_MOMCH</name>
<evidence type="ECO:0000259" key="21">
    <source>
        <dbReference type="PROSITE" id="PS50011"/>
    </source>
</evidence>
<keyword evidence="9" id="KW-0677">Repeat</keyword>
<evidence type="ECO:0000256" key="20">
    <source>
        <dbReference type="SAM" id="Phobius"/>
    </source>
</evidence>
<evidence type="ECO:0000256" key="11">
    <source>
        <dbReference type="ARBA" id="ARBA00022777"/>
    </source>
</evidence>
<evidence type="ECO:0000256" key="14">
    <source>
        <dbReference type="ARBA" id="ARBA00023136"/>
    </source>
</evidence>
<dbReference type="FunFam" id="2.60.120.430:FF:000004">
    <property type="entry name" value="Putative leucine-rich repeat receptor-like serine/threonine-protein kinase"/>
    <property type="match status" value="1"/>
</dbReference>
<evidence type="ECO:0000256" key="17">
    <source>
        <dbReference type="ARBA" id="ARBA00047899"/>
    </source>
</evidence>
<dbReference type="InterPro" id="IPR001611">
    <property type="entry name" value="Leu-rich_rpt"/>
</dbReference>
<evidence type="ECO:0000256" key="8">
    <source>
        <dbReference type="ARBA" id="ARBA00022729"/>
    </source>
</evidence>
<dbReference type="Proteomes" id="UP000504603">
    <property type="component" value="Unplaced"/>
</dbReference>
<dbReference type="Gene3D" id="1.10.510.10">
    <property type="entry name" value="Transferase(Phosphotransferase) domain 1"/>
    <property type="match status" value="1"/>
</dbReference>
<keyword evidence="14 20" id="KW-0472">Membrane</keyword>
<dbReference type="SMART" id="SM00220">
    <property type="entry name" value="S_TKc"/>
    <property type="match status" value="1"/>
</dbReference>
<keyword evidence="11" id="KW-0418">Kinase</keyword>
<dbReference type="PANTHER" id="PTHR48006">
    <property type="entry name" value="LEUCINE-RICH REPEAT-CONTAINING PROTEIN DDB_G0281931-RELATED"/>
    <property type="match status" value="1"/>
</dbReference>
<keyword evidence="3" id="KW-0723">Serine/threonine-protein kinase</keyword>
<comment type="catalytic activity">
    <reaction evidence="17">
        <text>L-threonyl-[protein] + ATP = O-phospho-L-threonyl-[protein] + ADP + H(+)</text>
        <dbReference type="Rhea" id="RHEA:46608"/>
        <dbReference type="Rhea" id="RHEA-COMP:11060"/>
        <dbReference type="Rhea" id="RHEA-COMP:11605"/>
        <dbReference type="ChEBI" id="CHEBI:15378"/>
        <dbReference type="ChEBI" id="CHEBI:30013"/>
        <dbReference type="ChEBI" id="CHEBI:30616"/>
        <dbReference type="ChEBI" id="CHEBI:61977"/>
        <dbReference type="ChEBI" id="CHEBI:456216"/>
        <dbReference type="EC" id="2.7.11.1"/>
    </reaction>
</comment>
<keyword evidence="22" id="KW-1185">Reference proteome</keyword>
<dbReference type="AlphaFoldDB" id="A0A6J1CMI8"/>
<dbReference type="Pfam" id="PF11721">
    <property type="entry name" value="Malectin"/>
    <property type="match status" value="1"/>
</dbReference>
<dbReference type="FunFam" id="1.10.510.10:FF:000044">
    <property type="entry name" value="Putative LRR receptor-like serine/threonine-protein kinase"/>
    <property type="match status" value="1"/>
</dbReference>
<comment type="catalytic activity">
    <reaction evidence="18">
        <text>L-seryl-[protein] + ATP = O-phospho-L-seryl-[protein] + ADP + H(+)</text>
        <dbReference type="Rhea" id="RHEA:17989"/>
        <dbReference type="Rhea" id="RHEA-COMP:9863"/>
        <dbReference type="Rhea" id="RHEA-COMP:11604"/>
        <dbReference type="ChEBI" id="CHEBI:15378"/>
        <dbReference type="ChEBI" id="CHEBI:29999"/>
        <dbReference type="ChEBI" id="CHEBI:30616"/>
        <dbReference type="ChEBI" id="CHEBI:83421"/>
        <dbReference type="ChEBI" id="CHEBI:456216"/>
        <dbReference type="EC" id="2.7.11.1"/>
    </reaction>
</comment>
<keyword evidence="13 20" id="KW-1133">Transmembrane helix</keyword>
<dbReference type="EC" id="2.7.11.1" evidence="2"/>
<feature type="transmembrane region" description="Helical" evidence="20">
    <location>
        <begin position="607"/>
        <end position="630"/>
    </location>
</feature>
<keyword evidence="4" id="KW-0597">Phosphoprotein</keyword>
<evidence type="ECO:0000256" key="13">
    <source>
        <dbReference type="ARBA" id="ARBA00022989"/>
    </source>
</evidence>
<evidence type="ECO:0000313" key="22">
    <source>
        <dbReference type="Proteomes" id="UP000504603"/>
    </source>
</evidence>
<evidence type="ECO:0000256" key="9">
    <source>
        <dbReference type="ARBA" id="ARBA00022737"/>
    </source>
</evidence>
<dbReference type="InterPro" id="IPR011009">
    <property type="entry name" value="Kinase-like_dom_sf"/>
</dbReference>
<gene>
    <name evidence="23" type="primary">LOC111012835</name>
</gene>
<evidence type="ECO:0000256" key="2">
    <source>
        <dbReference type="ARBA" id="ARBA00012513"/>
    </source>
</evidence>
<proteinExistence type="predicted"/>
<keyword evidence="8" id="KW-0732">Signal</keyword>
<dbReference type="FunFam" id="3.80.10.10:FF:000838">
    <property type="entry name" value="Probable LRR receptor-like serine/threonine-protein kinase At1g53440"/>
    <property type="match status" value="1"/>
</dbReference>
<keyword evidence="7 20" id="KW-0812">Transmembrane</keyword>
<dbReference type="FunFam" id="3.80.10.10:FF:000041">
    <property type="entry name" value="LRR receptor-like serine/threonine-protein kinase ERECTA"/>
    <property type="match status" value="1"/>
</dbReference>
<dbReference type="InterPro" id="IPR000719">
    <property type="entry name" value="Prot_kinase_dom"/>
</dbReference>
<keyword evidence="16" id="KW-0325">Glycoprotein</keyword>
<evidence type="ECO:0000256" key="16">
    <source>
        <dbReference type="ARBA" id="ARBA00023180"/>
    </source>
</evidence>
<dbReference type="Gene3D" id="3.30.200.20">
    <property type="entry name" value="Phosphorylase Kinase, domain 1"/>
    <property type="match status" value="1"/>
</dbReference>
<dbReference type="Gene3D" id="3.80.10.10">
    <property type="entry name" value="Ribonuclease Inhibitor"/>
    <property type="match status" value="3"/>
</dbReference>
<feature type="domain" description="Protein kinase" evidence="21">
    <location>
        <begin position="662"/>
        <end position="944"/>
    </location>
</feature>
<dbReference type="Gene3D" id="2.60.120.430">
    <property type="entry name" value="Galactose-binding lectin"/>
    <property type="match status" value="1"/>
</dbReference>
<dbReference type="Pfam" id="PF07714">
    <property type="entry name" value="PK_Tyr_Ser-Thr"/>
    <property type="match status" value="1"/>
</dbReference>
<dbReference type="PROSITE" id="PS50011">
    <property type="entry name" value="PROTEIN_KINASE_DOM"/>
    <property type="match status" value="1"/>
</dbReference>
<reference evidence="23" key="1">
    <citation type="submission" date="2025-08" db="UniProtKB">
        <authorList>
            <consortium name="RefSeq"/>
        </authorList>
    </citation>
    <scope>IDENTIFICATION</scope>
    <source>
        <strain evidence="23">OHB3-1</strain>
    </source>
</reference>
<dbReference type="PROSITE" id="PS00108">
    <property type="entry name" value="PROTEIN_KINASE_ST"/>
    <property type="match status" value="1"/>
</dbReference>
<dbReference type="KEGG" id="mcha:111012835"/>
<dbReference type="GO" id="GO:0016020">
    <property type="term" value="C:membrane"/>
    <property type="evidence" value="ECO:0007669"/>
    <property type="project" value="UniProtKB-SubCell"/>
</dbReference>
<feature type="region of interest" description="Disordered" evidence="19">
    <location>
        <begin position="966"/>
        <end position="1022"/>
    </location>
</feature>
<dbReference type="RefSeq" id="XP_022142799.1">
    <property type="nucleotide sequence ID" value="XM_022287107.1"/>
</dbReference>
<evidence type="ECO:0000313" key="23">
    <source>
        <dbReference type="RefSeq" id="XP_022142799.1"/>
    </source>
</evidence>
<evidence type="ECO:0000256" key="5">
    <source>
        <dbReference type="ARBA" id="ARBA00022614"/>
    </source>
</evidence>
<keyword evidence="15" id="KW-0675">Receptor</keyword>
<organism evidence="22 23">
    <name type="scientific">Momordica charantia</name>
    <name type="common">Bitter gourd</name>
    <name type="synonym">Balsam pear</name>
    <dbReference type="NCBI Taxonomy" id="3673"/>
    <lineage>
        <taxon>Eukaryota</taxon>
        <taxon>Viridiplantae</taxon>
        <taxon>Streptophyta</taxon>
        <taxon>Embryophyta</taxon>
        <taxon>Tracheophyta</taxon>
        <taxon>Spermatophyta</taxon>
        <taxon>Magnoliopsida</taxon>
        <taxon>eudicotyledons</taxon>
        <taxon>Gunneridae</taxon>
        <taxon>Pentapetalae</taxon>
        <taxon>rosids</taxon>
        <taxon>fabids</taxon>
        <taxon>Cucurbitales</taxon>
        <taxon>Cucurbitaceae</taxon>
        <taxon>Momordiceae</taxon>
        <taxon>Momordica</taxon>
    </lineage>
</organism>
<evidence type="ECO:0000256" key="7">
    <source>
        <dbReference type="ARBA" id="ARBA00022692"/>
    </source>
</evidence>
<dbReference type="FunFam" id="3.30.200.20:FF:000217">
    <property type="entry name" value="probable LRR receptor-like serine/threonine-protein kinase At1g53430"/>
    <property type="match status" value="1"/>
</dbReference>
<keyword evidence="6" id="KW-0808">Transferase</keyword>
<dbReference type="GeneID" id="111012835"/>
<evidence type="ECO:0000256" key="15">
    <source>
        <dbReference type="ARBA" id="ARBA00023170"/>
    </source>
</evidence>
<dbReference type="SUPFAM" id="SSF52058">
    <property type="entry name" value="L domain-like"/>
    <property type="match status" value="1"/>
</dbReference>
<dbReference type="InterPro" id="IPR001245">
    <property type="entry name" value="Ser-Thr/Tyr_kinase_cat_dom"/>
</dbReference>
<dbReference type="CDD" id="cd14066">
    <property type="entry name" value="STKc_IRAK"/>
    <property type="match status" value="1"/>
</dbReference>
<keyword evidence="10" id="KW-0547">Nucleotide-binding</keyword>
<keyword evidence="12" id="KW-0067">ATP-binding</keyword>
<evidence type="ECO:0000256" key="19">
    <source>
        <dbReference type="SAM" id="MobiDB-lite"/>
    </source>
</evidence>
<evidence type="ECO:0000256" key="12">
    <source>
        <dbReference type="ARBA" id="ARBA00022840"/>
    </source>
</evidence>
<dbReference type="GO" id="GO:0005524">
    <property type="term" value="F:ATP binding"/>
    <property type="evidence" value="ECO:0007669"/>
    <property type="project" value="UniProtKB-KW"/>
</dbReference>
<evidence type="ECO:0000256" key="3">
    <source>
        <dbReference type="ARBA" id="ARBA00022527"/>
    </source>
</evidence>
<evidence type="ECO:0000256" key="4">
    <source>
        <dbReference type="ARBA" id="ARBA00022553"/>
    </source>
</evidence>
<feature type="compositionally biased region" description="Low complexity" evidence="19">
    <location>
        <begin position="966"/>
        <end position="975"/>
    </location>
</feature>
<dbReference type="Pfam" id="PF00560">
    <property type="entry name" value="LRR_1"/>
    <property type="match status" value="4"/>
</dbReference>
<dbReference type="SUPFAM" id="SSF56112">
    <property type="entry name" value="Protein kinase-like (PK-like)"/>
    <property type="match status" value="1"/>
</dbReference>
<keyword evidence="5" id="KW-0433">Leucine-rich repeat</keyword>
<dbReference type="InterPro" id="IPR051824">
    <property type="entry name" value="LRR_Rcpt-Like_S/T_Kinase"/>
</dbReference>
<dbReference type="InterPro" id="IPR021720">
    <property type="entry name" value="Malectin_dom"/>
</dbReference>
<protein>
    <recommendedName>
        <fullName evidence="2">non-specific serine/threonine protein kinase</fullName>
        <ecNumber evidence="2">2.7.11.1</ecNumber>
    </recommendedName>
</protein>
<dbReference type="OrthoDB" id="4062651at2759"/>
<evidence type="ECO:0000256" key="1">
    <source>
        <dbReference type="ARBA" id="ARBA00004479"/>
    </source>
</evidence>
<dbReference type="InterPro" id="IPR032675">
    <property type="entry name" value="LRR_dom_sf"/>
</dbReference>